<protein>
    <submittedName>
        <fullName evidence="1">Uncharacterized protein</fullName>
    </submittedName>
</protein>
<evidence type="ECO:0000313" key="1">
    <source>
        <dbReference type="EMBL" id="GCL37601.1"/>
    </source>
</evidence>
<dbReference type="EMBL" id="BJCE01000086">
    <property type="protein sequence ID" value="GCL37601.1"/>
    <property type="molecule type" value="Genomic_DNA"/>
</dbReference>
<reference evidence="2" key="1">
    <citation type="submission" date="2019-02" db="EMBL/GenBank/DDBJ databases">
        <title>Draft genome sequence of Sphaerospermopsis reniformis NIES-1949.</title>
        <authorList>
            <person name="Yamaguchi H."/>
            <person name="Suzuki S."/>
            <person name="Kawachi M."/>
        </authorList>
    </citation>
    <scope>NUCLEOTIDE SEQUENCE [LARGE SCALE GENOMIC DNA]</scope>
    <source>
        <strain evidence="2">NIES-1949</strain>
    </source>
</reference>
<name>A0A480A2R4_9CYAN</name>
<dbReference type="Proteomes" id="UP000300142">
    <property type="component" value="Unassembled WGS sequence"/>
</dbReference>
<proteinExistence type="predicted"/>
<comment type="caution">
    <text evidence="1">The sequence shown here is derived from an EMBL/GenBank/DDBJ whole genome shotgun (WGS) entry which is preliminary data.</text>
</comment>
<accession>A0A480A2R4</accession>
<dbReference type="AlphaFoldDB" id="A0A480A2R4"/>
<sequence>MYGISRNAGMGIKGVFSVLFYLVGAKHRTEYELVSAIGYRPNASPLRLMNRYSSEMLTI</sequence>
<evidence type="ECO:0000313" key="2">
    <source>
        <dbReference type="Proteomes" id="UP000300142"/>
    </source>
</evidence>
<organism evidence="1 2">
    <name type="scientific">Sphaerospermopsis reniformis</name>
    <dbReference type="NCBI Taxonomy" id="531300"/>
    <lineage>
        <taxon>Bacteria</taxon>
        <taxon>Bacillati</taxon>
        <taxon>Cyanobacteriota</taxon>
        <taxon>Cyanophyceae</taxon>
        <taxon>Nostocales</taxon>
        <taxon>Aphanizomenonaceae</taxon>
        <taxon>Sphaerospermopsis</taxon>
    </lineage>
</organism>
<gene>
    <name evidence="1" type="ORF">SR1949_27120</name>
</gene>
<keyword evidence="2" id="KW-1185">Reference proteome</keyword>